<dbReference type="Gene3D" id="2.60.120.10">
    <property type="entry name" value="Jelly Rolls"/>
    <property type="match status" value="1"/>
</dbReference>
<comment type="caution">
    <text evidence="2">The sequence shown here is derived from an EMBL/GenBank/DDBJ whole genome shotgun (WGS) entry which is preliminary data.</text>
</comment>
<gene>
    <name evidence="2" type="ORF">EYC87_14420</name>
</gene>
<dbReference type="InterPro" id="IPR013096">
    <property type="entry name" value="Cupin_2"/>
</dbReference>
<accession>A0ABT3SXR2</accession>
<dbReference type="RefSeq" id="WP_040541881.1">
    <property type="nucleotide sequence ID" value="NZ_SHNP01000005.1"/>
</dbReference>
<keyword evidence="3" id="KW-1185">Reference proteome</keyword>
<dbReference type="SUPFAM" id="SSF51182">
    <property type="entry name" value="RmlC-like cupins"/>
    <property type="match status" value="1"/>
</dbReference>
<evidence type="ECO:0000313" key="3">
    <source>
        <dbReference type="Proteomes" id="UP001143307"/>
    </source>
</evidence>
<dbReference type="Pfam" id="PF07883">
    <property type="entry name" value="Cupin_2"/>
    <property type="match status" value="1"/>
</dbReference>
<protein>
    <submittedName>
        <fullName evidence="2">Cupin domain-containing protein</fullName>
    </submittedName>
</protein>
<evidence type="ECO:0000313" key="2">
    <source>
        <dbReference type="EMBL" id="MCX2974784.1"/>
    </source>
</evidence>
<dbReference type="EMBL" id="SHNP01000005">
    <property type="protein sequence ID" value="MCX2974784.1"/>
    <property type="molecule type" value="Genomic_DNA"/>
</dbReference>
<dbReference type="CDD" id="cd06981">
    <property type="entry name" value="cupin_reut_a1446"/>
    <property type="match status" value="1"/>
</dbReference>
<dbReference type="InterPro" id="IPR014710">
    <property type="entry name" value="RmlC-like_jellyroll"/>
</dbReference>
<reference evidence="2" key="1">
    <citation type="submission" date="2019-02" db="EMBL/GenBank/DDBJ databases">
        <authorList>
            <person name="Li S.-H."/>
        </authorList>
    </citation>
    <scope>NUCLEOTIDE SEQUENCE</scope>
    <source>
        <strain evidence="2">IMCC8485</strain>
    </source>
</reference>
<proteinExistence type="predicted"/>
<name>A0ABT3SXR2_9GAMM</name>
<evidence type="ECO:0000259" key="1">
    <source>
        <dbReference type="Pfam" id="PF07883"/>
    </source>
</evidence>
<sequence>MSNFFSDIPHDLPEELFQCLVEREGLRIERIVSRGHASAPDDWYDQERAEWVMVLRGRAVIAFADKASVTLEEGDYVNIAAHERHRVEWTSPDEDTIWLAVHY</sequence>
<organism evidence="2 3">
    <name type="scientific">Candidatus Seongchinamella marina</name>
    <dbReference type="NCBI Taxonomy" id="2518990"/>
    <lineage>
        <taxon>Bacteria</taxon>
        <taxon>Pseudomonadati</taxon>
        <taxon>Pseudomonadota</taxon>
        <taxon>Gammaproteobacteria</taxon>
        <taxon>Cellvibrionales</taxon>
        <taxon>Halieaceae</taxon>
        <taxon>Seongchinamella</taxon>
    </lineage>
</organism>
<dbReference type="InterPro" id="IPR011051">
    <property type="entry name" value="RmlC_Cupin_sf"/>
</dbReference>
<dbReference type="Proteomes" id="UP001143307">
    <property type="component" value="Unassembled WGS sequence"/>
</dbReference>
<feature type="domain" description="Cupin type-2" evidence="1">
    <location>
        <begin position="36"/>
        <end position="101"/>
    </location>
</feature>